<proteinExistence type="predicted"/>
<accession>A0A8X6FUF7</accession>
<evidence type="ECO:0000313" key="3">
    <source>
        <dbReference type="EMBL" id="GFQ89712.1"/>
    </source>
</evidence>
<dbReference type="EMBL" id="BMAO01013567">
    <property type="protein sequence ID" value="GFQ89710.1"/>
    <property type="molecule type" value="Genomic_DNA"/>
</dbReference>
<gene>
    <name evidence="2" type="ORF">TNCT_357901</name>
    <name evidence="3" type="ORF">TNCT_357921</name>
    <name evidence="4" type="ORF">TNCT_559401</name>
</gene>
<dbReference type="EMBL" id="BMAO01025030">
    <property type="protein sequence ID" value="GFQ99648.1"/>
    <property type="molecule type" value="Genomic_DNA"/>
</dbReference>
<dbReference type="AlphaFoldDB" id="A0A8X6FUF7"/>
<dbReference type="EMBL" id="BMAO01013567">
    <property type="protein sequence ID" value="GFQ89712.1"/>
    <property type="molecule type" value="Genomic_DNA"/>
</dbReference>
<evidence type="ECO:0000313" key="2">
    <source>
        <dbReference type="EMBL" id="GFQ89710.1"/>
    </source>
</evidence>
<reference evidence="2" key="1">
    <citation type="submission" date="2020-07" db="EMBL/GenBank/DDBJ databases">
        <title>Multicomponent nature underlies the extraordinary mechanical properties of spider dragline silk.</title>
        <authorList>
            <person name="Kono N."/>
            <person name="Nakamura H."/>
            <person name="Mori M."/>
            <person name="Yoshida Y."/>
            <person name="Ohtoshi R."/>
            <person name="Malay A.D."/>
            <person name="Moran D.A.P."/>
            <person name="Tomita M."/>
            <person name="Numata K."/>
            <person name="Arakawa K."/>
        </authorList>
    </citation>
    <scope>NUCLEOTIDE SEQUENCE</scope>
</reference>
<name>A0A8X6FUF7_TRICU</name>
<feature type="region of interest" description="Disordered" evidence="1">
    <location>
        <begin position="49"/>
        <end position="94"/>
    </location>
</feature>
<organism evidence="2 5">
    <name type="scientific">Trichonephila clavata</name>
    <name type="common">Joro spider</name>
    <name type="synonym">Nephila clavata</name>
    <dbReference type="NCBI Taxonomy" id="2740835"/>
    <lineage>
        <taxon>Eukaryota</taxon>
        <taxon>Metazoa</taxon>
        <taxon>Ecdysozoa</taxon>
        <taxon>Arthropoda</taxon>
        <taxon>Chelicerata</taxon>
        <taxon>Arachnida</taxon>
        <taxon>Araneae</taxon>
        <taxon>Araneomorphae</taxon>
        <taxon>Entelegynae</taxon>
        <taxon>Araneoidea</taxon>
        <taxon>Nephilidae</taxon>
        <taxon>Trichonephila</taxon>
    </lineage>
</organism>
<evidence type="ECO:0000313" key="4">
    <source>
        <dbReference type="EMBL" id="GFQ99648.1"/>
    </source>
</evidence>
<feature type="compositionally biased region" description="Basic and acidic residues" evidence="1">
    <location>
        <begin position="78"/>
        <end position="88"/>
    </location>
</feature>
<keyword evidence="5" id="KW-1185">Reference proteome</keyword>
<evidence type="ECO:0000256" key="1">
    <source>
        <dbReference type="SAM" id="MobiDB-lite"/>
    </source>
</evidence>
<comment type="caution">
    <text evidence="2">The sequence shown here is derived from an EMBL/GenBank/DDBJ whole genome shotgun (WGS) entry which is preliminary data.</text>
</comment>
<dbReference type="Proteomes" id="UP000887116">
    <property type="component" value="Unassembled WGS sequence"/>
</dbReference>
<protein>
    <submittedName>
        <fullName evidence="2">Uncharacterized protein</fullName>
    </submittedName>
</protein>
<sequence length="206" mass="22387">MKRLIGTRPMSTEDGVYIGTLRPGGLVLTFTCQVLDVDISRPPDHIGTDELPHQGGVIPGDPQTKKNGIVRGIPGTKRANDDRVEKGRPASGTQRLQNGLASCWPPLVTLFYFDVATSSSIERQAAASTGRLLCYDADTSSIHLVAETPLLGPLGPNSRKPFLLRTMVDFNHDFLSASDPSGSEASILEDFSVRSFKLCRDFVYLL</sequence>
<evidence type="ECO:0000313" key="5">
    <source>
        <dbReference type="Proteomes" id="UP000887116"/>
    </source>
</evidence>